<proteinExistence type="predicted"/>
<dbReference type="KEGG" id="ksn:43592580"/>
<dbReference type="CDD" id="cd00067">
    <property type="entry name" value="GAL4"/>
    <property type="match status" value="1"/>
</dbReference>
<dbReference type="InterPro" id="IPR001138">
    <property type="entry name" value="Zn2Cys6_DnaBD"/>
</dbReference>
<feature type="domain" description="Zn(2)-C6 fungal-type" evidence="5">
    <location>
        <begin position="24"/>
        <end position="55"/>
    </location>
</feature>
<keyword evidence="2" id="KW-0539">Nucleus</keyword>
<dbReference type="InterPro" id="IPR050613">
    <property type="entry name" value="Sec_Metabolite_Reg"/>
</dbReference>
<gene>
    <name evidence="6" type="ORF">CI109_105405</name>
</gene>
<dbReference type="GO" id="GO:0000981">
    <property type="term" value="F:DNA-binding transcription factor activity, RNA polymerase II-specific"/>
    <property type="evidence" value="ECO:0007669"/>
    <property type="project" value="InterPro"/>
</dbReference>
<protein>
    <recommendedName>
        <fullName evidence="5">Zn(2)-C6 fungal-type domain-containing protein</fullName>
    </recommendedName>
</protein>
<evidence type="ECO:0000256" key="3">
    <source>
        <dbReference type="SAM" id="Coils"/>
    </source>
</evidence>
<evidence type="ECO:0000259" key="5">
    <source>
        <dbReference type="PROSITE" id="PS50048"/>
    </source>
</evidence>
<reference evidence="6" key="1">
    <citation type="submission" date="2017-08" db="EMBL/GenBank/DDBJ databases">
        <authorList>
            <person name="Cuomo C."/>
            <person name="Billmyre B."/>
            <person name="Heitman J."/>
        </authorList>
    </citation>
    <scope>NUCLEOTIDE SEQUENCE</scope>
    <source>
        <strain evidence="6">CBS 12478</strain>
    </source>
</reference>
<reference evidence="6" key="2">
    <citation type="submission" date="2024-01" db="EMBL/GenBank/DDBJ databases">
        <title>Comparative genomics of Cryptococcus and Kwoniella reveals pathogenesis evolution and contrasting modes of karyotype evolution via chromosome fusion or intercentromeric recombination.</title>
        <authorList>
            <person name="Coelho M.A."/>
            <person name="David-Palma M."/>
            <person name="Shea T."/>
            <person name="Bowers K."/>
            <person name="McGinley-Smith S."/>
            <person name="Mohammad A.W."/>
            <person name="Gnirke A."/>
            <person name="Yurkov A.M."/>
            <person name="Nowrousian M."/>
            <person name="Sun S."/>
            <person name="Cuomo C.A."/>
            <person name="Heitman J."/>
        </authorList>
    </citation>
    <scope>NUCLEOTIDE SEQUENCE</scope>
    <source>
        <strain evidence="6">CBS 12478</strain>
    </source>
</reference>
<sequence length="733" mass="82003">MSSKDSADEAESARPIKRKRVTTSCLACNRRKVRCDRTWPCSNCRARNETESCAYMDGHVPAQAIPFRSASGNEVEALKAQMKQLESHIGRLVEAASHSLAPASSLPSSTPRSYPSATSFSAPALSTPPSTTGPSETSALDRTFLALDDLSRGVNKSASNTPAIALTPSTQHGVDAWPAIFLGTDSPIPSQRSSQLIYDIVAAIPKDEMLTMLVDHHFDDEGAYWHYVQRNVLQLEIEQFNSVRDCPGVLLVDPAWLALLVAISRISLRSLVSDELFATERVTPDGSTLASMDSQLDEAFDLALYCAGAFRKPQIRILQAFLIMISQQQIGRSMGAWDQRATFWHDMAISICKLLRLHVITDAMPDQDLPIDPAFPPSCPLYTREWSSRFVHNIVFMDKLIEAIEADRGGGEHPPGTHGFANLVTIPTPRNFRDEDLWNGLETTGRREPHPSFVLTEIIWQIHGFKITRLWRIITGLIRDPSSFTPEVVQSLDAEVRQGDYELLSLRSSYQLKQIEDILLESFHGSYQQRILRLHRSFFLRSYTDNQFAYSQAAALTAARAIIKGHKDVVDRHNTYRPRFLSLVFFSHHISAAILLFIHGCFKPSDRQRIQEELGSSHELFARARSPVLIENLQYWTLSVARGKLFIRAMSEALLHNPPSDLPAIEKFLLDLNSRGVDPADLDFASETSVNVTDFSLPSFFGLLDDPNQTYVQDSNAMLQNGVLDWDSIFAGF</sequence>
<dbReference type="CDD" id="cd12148">
    <property type="entry name" value="fungal_TF_MHR"/>
    <property type="match status" value="1"/>
</dbReference>
<evidence type="ECO:0000256" key="1">
    <source>
        <dbReference type="ARBA" id="ARBA00004123"/>
    </source>
</evidence>
<dbReference type="Gene3D" id="4.10.240.10">
    <property type="entry name" value="Zn(2)-C6 fungal-type DNA-binding domain"/>
    <property type="match status" value="1"/>
</dbReference>
<dbReference type="Proteomes" id="UP000322225">
    <property type="component" value="Chromosome 9"/>
</dbReference>
<accession>A0A5M6BNE3</accession>
<dbReference type="GeneID" id="43592580"/>
<feature type="region of interest" description="Disordered" evidence="4">
    <location>
        <begin position="102"/>
        <end position="137"/>
    </location>
</feature>
<dbReference type="OrthoDB" id="3364175at2759"/>
<dbReference type="RefSeq" id="XP_031857306.1">
    <property type="nucleotide sequence ID" value="XM_032008408.1"/>
</dbReference>
<evidence type="ECO:0000313" key="6">
    <source>
        <dbReference type="EMBL" id="WWD20927.1"/>
    </source>
</evidence>
<dbReference type="SUPFAM" id="SSF57701">
    <property type="entry name" value="Zn2/Cys6 DNA-binding domain"/>
    <property type="match status" value="1"/>
</dbReference>
<dbReference type="InterPro" id="IPR036864">
    <property type="entry name" value="Zn2-C6_fun-type_DNA-bd_sf"/>
</dbReference>
<dbReference type="PROSITE" id="PS50048">
    <property type="entry name" value="ZN2_CY6_FUNGAL_2"/>
    <property type="match status" value="1"/>
</dbReference>
<evidence type="ECO:0000256" key="2">
    <source>
        <dbReference type="ARBA" id="ARBA00023242"/>
    </source>
</evidence>
<comment type="subcellular location">
    <subcellularLocation>
        <location evidence="1">Nucleus</location>
    </subcellularLocation>
</comment>
<dbReference type="SMART" id="SM00066">
    <property type="entry name" value="GAL4"/>
    <property type="match status" value="1"/>
</dbReference>
<dbReference type="PANTHER" id="PTHR31001">
    <property type="entry name" value="UNCHARACTERIZED TRANSCRIPTIONAL REGULATORY PROTEIN"/>
    <property type="match status" value="1"/>
</dbReference>
<evidence type="ECO:0000256" key="4">
    <source>
        <dbReference type="SAM" id="MobiDB-lite"/>
    </source>
</evidence>
<dbReference type="AlphaFoldDB" id="A0A5M6BNE3"/>
<dbReference type="GO" id="GO:0008270">
    <property type="term" value="F:zinc ion binding"/>
    <property type="evidence" value="ECO:0007669"/>
    <property type="project" value="InterPro"/>
</dbReference>
<dbReference type="Pfam" id="PF00172">
    <property type="entry name" value="Zn_clus"/>
    <property type="match status" value="1"/>
</dbReference>
<organism evidence="6 7">
    <name type="scientific">Kwoniella shandongensis</name>
    <dbReference type="NCBI Taxonomy" id="1734106"/>
    <lineage>
        <taxon>Eukaryota</taxon>
        <taxon>Fungi</taxon>
        <taxon>Dikarya</taxon>
        <taxon>Basidiomycota</taxon>
        <taxon>Agaricomycotina</taxon>
        <taxon>Tremellomycetes</taxon>
        <taxon>Tremellales</taxon>
        <taxon>Cryptococcaceae</taxon>
        <taxon>Kwoniella</taxon>
    </lineage>
</organism>
<dbReference type="GO" id="GO:0005634">
    <property type="term" value="C:nucleus"/>
    <property type="evidence" value="ECO:0007669"/>
    <property type="project" value="UniProtKB-SubCell"/>
</dbReference>
<name>A0A5M6BNE3_9TREE</name>
<evidence type="ECO:0000313" key="7">
    <source>
        <dbReference type="Proteomes" id="UP000322225"/>
    </source>
</evidence>
<feature type="coiled-coil region" evidence="3">
    <location>
        <begin position="68"/>
        <end position="95"/>
    </location>
</feature>
<keyword evidence="3" id="KW-0175">Coiled coil</keyword>
<dbReference type="EMBL" id="CP144059">
    <property type="protein sequence ID" value="WWD20927.1"/>
    <property type="molecule type" value="Genomic_DNA"/>
</dbReference>
<keyword evidence="7" id="KW-1185">Reference proteome</keyword>